<protein>
    <recommendedName>
        <fullName evidence="4">DUF3918 domain-containing protein</fullName>
    </recommendedName>
</protein>
<comment type="caution">
    <text evidence="2">The sequence shown here is derived from an EMBL/GenBank/DDBJ whole genome shotgun (WGS) entry which is preliminary data.</text>
</comment>
<evidence type="ECO:0000256" key="1">
    <source>
        <dbReference type="SAM" id="MobiDB-lite"/>
    </source>
</evidence>
<evidence type="ECO:0000313" key="2">
    <source>
        <dbReference type="EMBL" id="OIJ16615.1"/>
    </source>
</evidence>
<evidence type="ECO:0000313" key="3">
    <source>
        <dbReference type="Proteomes" id="UP000179524"/>
    </source>
</evidence>
<name>A0A1S2LYV5_9BACI</name>
<keyword evidence="3" id="KW-1185">Reference proteome</keyword>
<dbReference type="Proteomes" id="UP000179524">
    <property type="component" value="Unassembled WGS sequence"/>
</dbReference>
<evidence type="ECO:0008006" key="4">
    <source>
        <dbReference type="Google" id="ProtNLM"/>
    </source>
</evidence>
<feature type="compositionally biased region" description="Basic residues" evidence="1">
    <location>
        <begin position="47"/>
        <end position="61"/>
    </location>
</feature>
<dbReference type="AlphaFoldDB" id="A0A1S2LYV5"/>
<dbReference type="OrthoDB" id="2972877at2"/>
<gene>
    <name evidence="2" type="ORF">BKP37_05115</name>
</gene>
<proteinExistence type="predicted"/>
<reference evidence="2 3" key="1">
    <citation type="submission" date="2016-10" db="EMBL/GenBank/DDBJ databases">
        <title>Draft genome sequences of four alkaliphilic bacteria belonging to the Anaerobacillus genus.</title>
        <authorList>
            <person name="Bassil N.M."/>
            <person name="Lloyd J.R."/>
        </authorList>
    </citation>
    <scope>NUCLEOTIDE SEQUENCE [LARGE SCALE GENOMIC DNA]</scope>
    <source>
        <strain evidence="2 3">DSM 18345</strain>
    </source>
</reference>
<organism evidence="2 3">
    <name type="scientific">Anaerobacillus alkalilacustris</name>
    <dbReference type="NCBI Taxonomy" id="393763"/>
    <lineage>
        <taxon>Bacteria</taxon>
        <taxon>Bacillati</taxon>
        <taxon>Bacillota</taxon>
        <taxon>Bacilli</taxon>
        <taxon>Bacillales</taxon>
        <taxon>Bacillaceae</taxon>
        <taxon>Anaerobacillus</taxon>
    </lineage>
</organism>
<dbReference type="EMBL" id="MLQR01000004">
    <property type="protein sequence ID" value="OIJ16615.1"/>
    <property type="molecule type" value="Genomic_DNA"/>
</dbReference>
<sequence length="61" mass="7202">MRRTTLLALGIGAAAFSMTDRKRRKRMARIIEPIKNMEMAQMMPSKRTVKKLQKRMMRTFS</sequence>
<accession>A0A1S2LYV5</accession>
<dbReference type="RefSeq" id="WP_071308599.1">
    <property type="nucleotide sequence ID" value="NZ_MLQR01000004.1"/>
</dbReference>
<feature type="region of interest" description="Disordered" evidence="1">
    <location>
        <begin position="42"/>
        <end position="61"/>
    </location>
</feature>